<dbReference type="PANTHER" id="PTHR13420:SF7">
    <property type="entry name" value="UPF0235 PROTEIN C15ORF40"/>
    <property type="match status" value="1"/>
</dbReference>
<accession>A0A0G0T1X5</accession>
<evidence type="ECO:0000313" key="4">
    <source>
        <dbReference type="Proteomes" id="UP000034137"/>
    </source>
</evidence>
<dbReference type="EMBL" id="LBXO01000049">
    <property type="protein sequence ID" value="KKR31832.1"/>
    <property type="molecule type" value="Genomic_DNA"/>
</dbReference>
<gene>
    <name evidence="3" type="ORF">UT64_C0049G0006</name>
</gene>
<dbReference type="Pfam" id="PF02594">
    <property type="entry name" value="DUF167"/>
    <property type="match status" value="1"/>
</dbReference>
<dbReference type="Proteomes" id="UP000034137">
    <property type="component" value="Unassembled WGS sequence"/>
</dbReference>
<dbReference type="NCBIfam" id="TIGR00251">
    <property type="entry name" value="DUF167 family protein"/>
    <property type="match status" value="1"/>
</dbReference>
<dbReference type="PANTHER" id="PTHR13420">
    <property type="entry name" value="UPF0235 PROTEIN C15ORF40"/>
    <property type="match status" value="1"/>
</dbReference>
<dbReference type="InterPro" id="IPR036591">
    <property type="entry name" value="YggU-like_sf"/>
</dbReference>
<evidence type="ECO:0000256" key="2">
    <source>
        <dbReference type="HAMAP-Rule" id="MF_00634"/>
    </source>
</evidence>
<dbReference type="GO" id="GO:0005737">
    <property type="term" value="C:cytoplasm"/>
    <property type="evidence" value="ECO:0007669"/>
    <property type="project" value="TreeGrafter"/>
</dbReference>
<organism evidence="3 4">
    <name type="scientific">Candidatus Falkowbacteria bacterium GW2011_GWF2_39_8</name>
    <dbReference type="NCBI Taxonomy" id="1618642"/>
    <lineage>
        <taxon>Bacteria</taxon>
        <taxon>Candidatus Falkowiibacteriota</taxon>
    </lineage>
</organism>
<dbReference type="SUPFAM" id="SSF69786">
    <property type="entry name" value="YggU-like"/>
    <property type="match status" value="1"/>
</dbReference>
<protein>
    <recommendedName>
        <fullName evidence="2">UPF0235 protein UT64_C0049G0006</fullName>
    </recommendedName>
</protein>
<name>A0A0G0T1X5_9BACT</name>
<dbReference type="Gene3D" id="3.30.1200.10">
    <property type="entry name" value="YggU-like"/>
    <property type="match status" value="1"/>
</dbReference>
<dbReference type="HAMAP" id="MF_00634">
    <property type="entry name" value="UPF0235"/>
    <property type="match status" value="1"/>
</dbReference>
<dbReference type="InterPro" id="IPR003746">
    <property type="entry name" value="DUF167"/>
</dbReference>
<dbReference type="SMART" id="SM01152">
    <property type="entry name" value="DUF167"/>
    <property type="match status" value="1"/>
</dbReference>
<dbReference type="AlphaFoldDB" id="A0A0G0T1X5"/>
<comment type="similarity">
    <text evidence="1 2">Belongs to the UPF0235 family.</text>
</comment>
<comment type="caution">
    <text evidence="3">The sequence shown here is derived from an EMBL/GenBank/DDBJ whole genome shotgun (WGS) entry which is preliminary data.</text>
</comment>
<sequence>MLTKFVEQFKEKGETYLRIKARPGANATEVRGIIESEEGETIKIDVAAVPENGKANQELIKYLAKWFLVLKENVKIVSGAGDKIKLVKIVK</sequence>
<evidence type="ECO:0000256" key="1">
    <source>
        <dbReference type="ARBA" id="ARBA00010364"/>
    </source>
</evidence>
<reference evidence="3 4" key="1">
    <citation type="journal article" date="2015" name="Nature">
        <title>rRNA introns, odd ribosomes, and small enigmatic genomes across a large radiation of phyla.</title>
        <authorList>
            <person name="Brown C.T."/>
            <person name="Hug L.A."/>
            <person name="Thomas B.C."/>
            <person name="Sharon I."/>
            <person name="Castelle C.J."/>
            <person name="Singh A."/>
            <person name="Wilkins M.J."/>
            <person name="Williams K.H."/>
            <person name="Banfield J.F."/>
        </authorList>
    </citation>
    <scope>NUCLEOTIDE SEQUENCE [LARGE SCALE GENOMIC DNA]</scope>
</reference>
<evidence type="ECO:0000313" key="3">
    <source>
        <dbReference type="EMBL" id="KKR31832.1"/>
    </source>
</evidence>
<proteinExistence type="inferred from homology"/>